<name>A0A9N9VIY8_9HYPO</name>
<dbReference type="OrthoDB" id="309640at2759"/>
<keyword evidence="3" id="KW-1185">Reference proteome</keyword>
<dbReference type="CDD" id="cd00448">
    <property type="entry name" value="YjgF_YER057c_UK114_family"/>
    <property type="match status" value="1"/>
</dbReference>
<dbReference type="PANTHER" id="PTHR11803:SF48">
    <property type="entry name" value="2-AMINOMUCONATE DEAMINASE"/>
    <property type="match status" value="1"/>
</dbReference>
<dbReference type="Pfam" id="PF01042">
    <property type="entry name" value="Ribonuc_L-PSP"/>
    <property type="match status" value="1"/>
</dbReference>
<accession>A0A9N9VIY8</accession>
<evidence type="ECO:0008006" key="4">
    <source>
        <dbReference type="Google" id="ProtNLM"/>
    </source>
</evidence>
<dbReference type="SUPFAM" id="SSF55298">
    <property type="entry name" value="YjgF-like"/>
    <property type="match status" value="1"/>
</dbReference>
<dbReference type="EMBL" id="CABFNQ020000700">
    <property type="protein sequence ID" value="CAH0024755.1"/>
    <property type="molecule type" value="Genomic_DNA"/>
</dbReference>
<dbReference type="InterPro" id="IPR035959">
    <property type="entry name" value="RutC-like_sf"/>
</dbReference>
<dbReference type="Gene3D" id="3.30.1330.40">
    <property type="entry name" value="RutC-like"/>
    <property type="match status" value="1"/>
</dbReference>
<dbReference type="PANTHER" id="PTHR11803">
    <property type="entry name" value="2-IMINOBUTANOATE/2-IMINOPROPANOATE DEAMINASE RIDA"/>
    <property type="match status" value="1"/>
</dbReference>
<evidence type="ECO:0000313" key="3">
    <source>
        <dbReference type="Proteomes" id="UP000696573"/>
    </source>
</evidence>
<organism evidence="2 3">
    <name type="scientific">Clonostachys rhizophaga</name>
    <dbReference type="NCBI Taxonomy" id="160324"/>
    <lineage>
        <taxon>Eukaryota</taxon>
        <taxon>Fungi</taxon>
        <taxon>Dikarya</taxon>
        <taxon>Ascomycota</taxon>
        <taxon>Pezizomycotina</taxon>
        <taxon>Sordariomycetes</taxon>
        <taxon>Hypocreomycetidae</taxon>
        <taxon>Hypocreales</taxon>
        <taxon>Bionectriaceae</taxon>
        <taxon>Clonostachys</taxon>
    </lineage>
</organism>
<sequence>MTPNGDAVQLPAGSTKGLANYPHGRIAPAGSRTLYISGTSSRRADGEVDGVTVKADGSLSFSAGEQTKAILKKIEVIIKQATGGTGGLDNIIDATIFLVNIKDDYAGMNAVWNSFFPDANAAPTRTAIEVKALPSPKLIVEIKCTALVP</sequence>
<protein>
    <recommendedName>
        <fullName evidence="4">2-aminomuconate deaminase</fullName>
    </recommendedName>
</protein>
<proteinExistence type="predicted"/>
<evidence type="ECO:0000256" key="1">
    <source>
        <dbReference type="SAM" id="MobiDB-lite"/>
    </source>
</evidence>
<evidence type="ECO:0000313" key="2">
    <source>
        <dbReference type="EMBL" id="CAH0024755.1"/>
    </source>
</evidence>
<dbReference type="Proteomes" id="UP000696573">
    <property type="component" value="Unassembled WGS sequence"/>
</dbReference>
<dbReference type="GO" id="GO:0005829">
    <property type="term" value="C:cytosol"/>
    <property type="evidence" value="ECO:0007669"/>
    <property type="project" value="TreeGrafter"/>
</dbReference>
<dbReference type="InterPro" id="IPR006175">
    <property type="entry name" value="YjgF/YER057c/UK114"/>
</dbReference>
<gene>
    <name evidence="2" type="ORF">CRHIZ90672A_00011940</name>
</gene>
<reference evidence="2" key="1">
    <citation type="submission" date="2021-10" db="EMBL/GenBank/DDBJ databases">
        <authorList>
            <person name="Piombo E."/>
        </authorList>
    </citation>
    <scope>NUCLEOTIDE SEQUENCE</scope>
</reference>
<dbReference type="AlphaFoldDB" id="A0A9N9VIY8"/>
<dbReference type="GO" id="GO:0019239">
    <property type="term" value="F:deaminase activity"/>
    <property type="evidence" value="ECO:0007669"/>
    <property type="project" value="TreeGrafter"/>
</dbReference>
<dbReference type="GO" id="GO:0005739">
    <property type="term" value="C:mitochondrion"/>
    <property type="evidence" value="ECO:0007669"/>
    <property type="project" value="TreeGrafter"/>
</dbReference>
<feature type="region of interest" description="Disordered" evidence="1">
    <location>
        <begin position="1"/>
        <end position="23"/>
    </location>
</feature>
<comment type="caution">
    <text evidence="2">The sequence shown here is derived from an EMBL/GenBank/DDBJ whole genome shotgun (WGS) entry which is preliminary data.</text>
</comment>